<keyword evidence="3" id="KW-1185">Reference proteome</keyword>
<reference evidence="3" key="1">
    <citation type="journal article" date="2019" name="Int. J. Syst. Evol. Microbiol.">
        <title>The Global Catalogue of Microorganisms (GCM) 10K type strain sequencing project: providing services to taxonomists for standard genome sequencing and annotation.</title>
        <authorList>
            <consortium name="The Broad Institute Genomics Platform"/>
            <consortium name="The Broad Institute Genome Sequencing Center for Infectious Disease"/>
            <person name="Wu L."/>
            <person name="Ma J."/>
        </authorList>
    </citation>
    <scope>NUCLEOTIDE SEQUENCE [LARGE SCALE GENOMIC DNA]</scope>
    <source>
        <strain evidence="3">CGMCC 1.16031</strain>
    </source>
</reference>
<proteinExistence type="predicted"/>
<dbReference type="Pfam" id="PF17775">
    <property type="entry name" value="YchJ_M-like"/>
    <property type="match status" value="1"/>
</dbReference>
<gene>
    <name evidence="2" type="ORF">ACFP85_07615</name>
</gene>
<dbReference type="Gene3D" id="3.10.450.50">
    <property type="match status" value="1"/>
</dbReference>
<organism evidence="2 3">
    <name type="scientific">Pseudobowmanella zhangzhouensis</name>
    <dbReference type="NCBI Taxonomy" id="1537679"/>
    <lineage>
        <taxon>Bacteria</taxon>
        <taxon>Pseudomonadati</taxon>
        <taxon>Pseudomonadota</taxon>
        <taxon>Gammaproteobacteria</taxon>
        <taxon>Alteromonadales</taxon>
        <taxon>Alteromonadaceae</taxon>
    </lineage>
</organism>
<comment type="caution">
    <text evidence="2">The sequence shown here is derived from an EMBL/GenBank/DDBJ whole genome shotgun (WGS) entry which is preliminary data.</text>
</comment>
<dbReference type="RefSeq" id="WP_165490674.1">
    <property type="nucleotide sequence ID" value="NZ_JBHSUS010000001.1"/>
</dbReference>
<dbReference type="SUPFAM" id="SSF54427">
    <property type="entry name" value="NTF2-like"/>
    <property type="match status" value="1"/>
</dbReference>
<dbReference type="InterPro" id="IPR032710">
    <property type="entry name" value="NTF2-like_dom_sf"/>
</dbReference>
<protein>
    <submittedName>
        <fullName evidence="2">YchJ family protein</fullName>
    </submittedName>
</protein>
<sequence>MRSRYTAFALADGQYLFHSWHESTRPDLGSLDLTDDPQHWIGLQILGHKLSDEQHGEVEFIAYSCVGGALYQLRERSDFLCEQGKWYYVSGDIHPQSGKIKNAANLPCPCLSGKKFKKCCARLD</sequence>
<dbReference type="Pfam" id="PF02810">
    <property type="entry name" value="SEC-C"/>
    <property type="match status" value="1"/>
</dbReference>
<dbReference type="InterPro" id="IPR048469">
    <property type="entry name" value="YchJ-like_M"/>
</dbReference>
<evidence type="ECO:0000259" key="1">
    <source>
        <dbReference type="Pfam" id="PF17775"/>
    </source>
</evidence>
<evidence type="ECO:0000313" key="3">
    <source>
        <dbReference type="Proteomes" id="UP001596364"/>
    </source>
</evidence>
<dbReference type="Proteomes" id="UP001596364">
    <property type="component" value="Unassembled WGS sequence"/>
</dbReference>
<dbReference type="SUPFAM" id="SSF103642">
    <property type="entry name" value="Sec-C motif"/>
    <property type="match status" value="1"/>
</dbReference>
<accession>A0ABW1XLI8</accession>
<name>A0ABW1XLI8_9ALTE</name>
<dbReference type="InterPro" id="IPR004027">
    <property type="entry name" value="SEC_C_motif"/>
</dbReference>
<evidence type="ECO:0000313" key="2">
    <source>
        <dbReference type="EMBL" id="MFC6440012.1"/>
    </source>
</evidence>
<feature type="domain" description="YchJ-like middle NTF2-like" evidence="1">
    <location>
        <begin position="1"/>
        <end position="91"/>
    </location>
</feature>
<dbReference type="EMBL" id="JBHSUS010000001">
    <property type="protein sequence ID" value="MFC6440012.1"/>
    <property type="molecule type" value="Genomic_DNA"/>
</dbReference>